<keyword evidence="1" id="KW-0547">Nucleotide-binding</keyword>
<name>A0ABW3TPB4_9MICO</name>
<keyword evidence="2 5" id="KW-0067">ATP-binding</keyword>
<dbReference type="EMBL" id="JBHTLY010000005">
    <property type="protein sequence ID" value="MFD1202576.1"/>
    <property type="molecule type" value="Genomic_DNA"/>
</dbReference>
<accession>A0ABW3TPB4</accession>
<dbReference type="InterPro" id="IPR003593">
    <property type="entry name" value="AAA+_ATPase"/>
</dbReference>
<sequence length="521" mass="54915">MITCERLTIGRASGPGAPVLRGVSARIEHGRVRAVVGGAGAGKTVLATALRGALGEGLLCRAGSVRVGEFNPLGASAAPHEAARHVAWLGHDCESRLFQEPTVRAALAAALEAEFPGAPADDLTLCAALARLGVNDARVLGEDPLTLPASLRRRVALAQALVRPSGAPAPQLVVLDEPFDGLERSVATEVISALQGMRRALRSTVIVLTRDLELAQRFADEISVLEGGQLIETFSPERSFGQPRPSLRRAARAESRAQLHRQTRRDPAAQHRQRTGGAERLPAALELRDFSVLLPDGGQATPPISVAVEPGGALAITGPSGSGKSMLARALVGGLPPRSALRITGGLFVRGVQQAPRAAARTPEQRRAIQLVSYGAERSSSETHTVRTQLRRAIRRARPHATSSAVGARVTELLGLVELSTGLLLMRLCELSPEQSRRLALARALAHDPGVLVWEGLGGEPGAEGPLTLFERVRSEAGVATLLVTSDAGLAREHCGRELYLDPHAGLELRDSDALAERCAA</sequence>
<dbReference type="InterPro" id="IPR015854">
    <property type="entry name" value="ABC_transpr_LolD-like"/>
</dbReference>
<feature type="region of interest" description="Disordered" evidence="3">
    <location>
        <begin position="235"/>
        <end position="278"/>
    </location>
</feature>
<evidence type="ECO:0000256" key="3">
    <source>
        <dbReference type="SAM" id="MobiDB-lite"/>
    </source>
</evidence>
<dbReference type="GO" id="GO:0005524">
    <property type="term" value="F:ATP binding"/>
    <property type="evidence" value="ECO:0007669"/>
    <property type="project" value="UniProtKB-KW"/>
</dbReference>
<dbReference type="SMART" id="SM00382">
    <property type="entry name" value="AAA"/>
    <property type="match status" value="2"/>
</dbReference>
<dbReference type="PROSITE" id="PS50893">
    <property type="entry name" value="ABC_TRANSPORTER_2"/>
    <property type="match status" value="2"/>
</dbReference>
<organism evidence="5 6">
    <name type="scientific">Leucobacter albus</name>
    <dbReference type="NCBI Taxonomy" id="272210"/>
    <lineage>
        <taxon>Bacteria</taxon>
        <taxon>Bacillati</taxon>
        <taxon>Actinomycetota</taxon>
        <taxon>Actinomycetes</taxon>
        <taxon>Micrococcales</taxon>
        <taxon>Microbacteriaceae</taxon>
        <taxon>Leucobacter</taxon>
    </lineage>
</organism>
<evidence type="ECO:0000313" key="6">
    <source>
        <dbReference type="Proteomes" id="UP001597181"/>
    </source>
</evidence>
<keyword evidence="6" id="KW-1185">Reference proteome</keyword>
<dbReference type="SUPFAM" id="SSF52540">
    <property type="entry name" value="P-loop containing nucleoside triphosphate hydrolases"/>
    <property type="match status" value="2"/>
</dbReference>
<reference evidence="6" key="1">
    <citation type="journal article" date="2019" name="Int. J. Syst. Evol. Microbiol.">
        <title>The Global Catalogue of Microorganisms (GCM) 10K type strain sequencing project: providing services to taxonomists for standard genome sequencing and annotation.</title>
        <authorList>
            <consortium name="The Broad Institute Genomics Platform"/>
            <consortium name="The Broad Institute Genome Sequencing Center for Infectious Disease"/>
            <person name="Wu L."/>
            <person name="Ma J."/>
        </authorList>
    </citation>
    <scope>NUCLEOTIDE SEQUENCE [LARGE SCALE GENOMIC DNA]</scope>
    <source>
        <strain evidence="6">CCUG 50213</strain>
    </source>
</reference>
<feature type="domain" description="ABC transporter" evidence="4">
    <location>
        <begin position="285"/>
        <end position="521"/>
    </location>
</feature>
<dbReference type="PANTHER" id="PTHR24220">
    <property type="entry name" value="IMPORT ATP-BINDING PROTEIN"/>
    <property type="match status" value="1"/>
</dbReference>
<gene>
    <name evidence="5" type="ORF">ACFQ3U_11800</name>
</gene>
<evidence type="ECO:0000259" key="4">
    <source>
        <dbReference type="PROSITE" id="PS50893"/>
    </source>
</evidence>
<dbReference type="RefSeq" id="WP_343960552.1">
    <property type="nucleotide sequence ID" value="NZ_BAAAKZ010000008.1"/>
</dbReference>
<feature type="domain" description="ABC transporter" evidence="4">
    <location>
        <begin position="4"/>
        <end position="252"/>
    </location>
</feature>
<dbReference type="InterPro" id="IPR027417">
    <property type="entry name" value="P-loop_NTPase"/>
</dbReference>
<evidence type="ECO:0000313" key="5">
    <source>
        <dbReference type="EMBL" id="MFD1202576.1"/>
    </source>
</evidence>
<protein>
    <submittedName>
        <fullName evidence="5">ATP-binding cassette domain-containing protein</fullName>
    </submittedName>
</protein>
<evidence type="ECO:0000256" key="2">
    <source>
        <dbReference type="ARBA" id="ARBA00022840"/>
    </source>
</evidence>
<proteinExistence type="predicted"/>
<dbReference type="Pfam" id="PF00005">
    <property type="entry name" value="ABC_tran"/>
    <property type="match status" value="2"/>
</dbReference>
<dbReference type="Proteomes" id="UP001597181">
    <property type="component" value="Unassembled WGS sequence"/>
</dbReference>
<dbReference type="InterPro" id="IPR003439">
    <property type="entry name" value="ABC_transporter-like_ATP-bd"/>
</dbReference>
<dbReference type="Gene3D" id="3.40.50.300">
    <property type="entry name" value="P-loop containing nucleotide triphosphate hydrolases"/>
    <property type="match status" value="2"/>
</dbReference>
<comment type="caution">
    <text evidence="5">The sequence shown here is derived from an EMBL/GenBank/DDBJ whole genome shotgun (WGS) entry which is preliminary data.</text>
</comment>
<evidence type="ECO:0000256" key="1">
    <source>
        <dbReference type="ARBA" id="ARBA00022741"/>
    </source>
</evidence>